<dbReference type="AlphaFoldDB" id="A0A5N4EHV4"/>
<evidence type="ECO:0000313" key="1">
    <source>
        <dbReference type="EMBL" id="KAB1283012.1"/>
    </source>
</evidence>
<gene>
    <name evidence="1" type="ORF">Cadr_000000815</name>
</gene>
<protein>
    <submittedName>
        <fullName evidence="1">Uncharacterized protein</fullName>
    </submittedName>
</protein>
<dbReference type="EMBL" id="JWIN03000001">
    <property type="protein sequence ID" value="KAB1283012.1"/>
    <property type="molecule type" value="Genomic_DNA"/>
</dbReference>
<keyword evidence="2" id="KW-1185">Reference proteome</keyword>
<dbReference type="Proteomes" id="UP000299084">
    <property type="component" value="Unassembled WGS sequence"/>
</dbReference>
<name>A0A5N4EHV4_CAMDR</name>
<reference evidence="1 2" key="1">
    <citation type="journal article" date="2019" name="Mol. Ecol. Resour.">
        <title>Improving Illumina assemblies with Hi-C and long reads: an example with the North African dromedary.</title>
        <authorList>
            <person name="Elbers J.P."/>
            <person name="Rogers M.F."/>
            <person name="Perelman P.L."/>
            <person name="Proskuryakova A.A."/>
            <person name="Serdyukova N.A."/>
            <person name="Johnson W.E."/>
            <person name="Horin P."/>
            <person name="Corander J."/>
            <person name="Murphy D."/>
            <person name="Burger P.A."/>
        </authorList>
    </citation>
    <scope>NUCLEOTIDE SEQUENCE [LARGE SCALE GENOMIC DNA]</scope>
    <source>
        <strain evidence="1">Drom800</strain>
        <tissue evidence="1">Blood</tissue>
    </source>
</reference>
<evidence type="ECO:0000313" key="2">
    <source>
        <dbReference type="Proteomes" id="UP000299084"/>
    </source>
</evidence>
<comment type="caution">
    <text evidence="1">The sequence shown here is derived from an EMBL/GenBank/DDBJ whole genome shotgun (WGS) entry which is preliminary data.</text>
</comment>
<sequence length="66" mass="7055">MGLGLEGPEESFEMELEGSPIPLPGCTHVVPIACQKPGGRERLGCTLVGGRHFCSHTVIPLKLWAD</sequence>
<proteinExistence type="predicted"/>
<organism evidence="1 2">
    <name type="scientific">Camelus dromedarius</name>
    <name type="common">Dromedary</name>
    <name type="synonym">Arabian camel</name>
    <dbReference type="NCBI Taxonomy" id="9838"/>
    <lineage>
        <taxon>Eukaryota</taxon>
        <taxon>Metazoa</taxon>
        <taxon>Chordata</taxon>
        <taxon>Craniata</taxon>
        <taxon>Vertebrata</taxon>
        <taxon>Euteleostomi</taxon>
        <taxon>Mammalia</taxon>
        <taxon>Eutheria</taxon>
        <taxon>Laurasiatheria</taxon>
        <taxon>Artiodactyla</taxon>
        <taxon>Tylopoda</taxon>
        <taxon>Camelidae</taxon>
        <taxon>Camelus</taxon>
    </lineage>
</organism>
<accession>A0A5N4EHV4</accession>